<reference evidence="2" key="1">
    <citation type="submission" date="2022-08" db="EMBL/GenBank/DDBJ databases">
        <authorList>
            <person name="Deng Y."/>
            <person name="Han X.-F."/>
            <person name="Zhang Y.-Q."/>
        </authorList>
    </citation>
    <scope>NUCLEOTIDE SEQUENCE</scope>
    <source>
        <strain evidence="2">CPCC 203407</strain>
    </source>
</reference>
<organism evidence="2 3">
    <name type="scientific">Herbiconiux oxytropis</name>
    <dbReference type="NCBI Taxonomy" id="2970915"/>
    <lineage>
        <taxon>Bacteria</taxon>
        <taxon>Bacillati</taxon>
        <taxon>Actinomycetota</taxon>
        <taxon>Actinomycetes</taxon>
        <taxon>Micrococcales</taxon>
        <taxon>Microbacteriaceae</taxon>
        <taxon>Herbiconiux</taxon>
    </lineage>
</organism>
<dbReference type="RefSeq" id="WP_259528803.1">
    <property type="nucleotide sequence ID" value="NZ_JANLCK010000005.1"/>
</dbReference>
<comment type="caution">
    <text evidence="2">The sequence shown here is derived from an EMBL/GenBank/DDBJ whole genome shotgun (WGS) entry which is preliminary data.</text>
</comment>
<dbReference type="AlphaFoldDB" id="A0AA42BVH4"/>
<feature type="signal peptide" evidence="1">
    <location>
        <begin position="1"/>
        <end position="36"/>
    </location>
</feature>
<keyword evidence="3" id="KW-1185">Reference proteome</keyword>
<accession>A0AA42BVH4</accession>
<evidence type="ECO:0000313" key="2">
    <source>
        <dbReference type="EMBL" id="MCS5726469.1"/>
    </source>
</evidence>
<name>A0AA42BVH4_9MICO</name>
<protein>
    <submittedName>
        <fullName evidence="2">Uncharacterized protein</fullName>
    </submittedName>
</protein>
<dbReference type="EMBL" id="JANLCK010000005">
    <property type="protein sequence ID" value="MCS5726469.1"/>
    <property type="molecule type" value="Genomic_DNA"/>
</dbReference>
<proteinExistence type="predicted"/>
<evidence type="ECO:0000256" key="1">
    <source>
        <dbReference type="SAM" id="SignalP"/>
    </source>
</evidence>
<sequence>MPSSRRSTPRRASLAAAVVASTLCAVLLAPAGASYAAGEPMPGPALDIHDPVALLQALAPDELAQTSTPPTPAEAEALRAEVGIDPFRLGLPSTPADPLTLSPAQTEGAGQAVSLTIDGAVGQPRTDSGITSFDLASPAEEGEATAAAYIQPVQNGVRLLTALASPAAGTAFDYTFDLPDGAYATELPTGQTLLSDATHAYIGTLEPAWARDATGASLPTRYTWNGDTLTQHVDLAADTTFPVLLDPTWYYAYDYSANKPGWRANYPKATESRVSQLLHTCFNCYFPINGAPRGYPVDNQVISLNASPFSCQLTAAPVKVQTANGGAMQFLARPGHFDGEGSLITFSWYNDPSGYIHLYVHAMIKRDLGPGPNIANSQIAGATWLRYWQVVADSARPGTGGV</sequence>
<keyword evidence="1" id="KW-0732">Signal</keyword>
<dbReference type="Proteomes" id="UP001165587">
    <property type="component" value="Unassembled WGS sequence"/>
</dbReference>
<feature type="chain" id="PRO_5041409375" evidence="1">
    <location>
        <begin position="37"/>
        <end position="402"/>
    </location>
</feature>
<evidence type="ECO:0000313" key="3">
    <source>
        <dbReference type="Proteomes" id="UP001165587"/>
    </source>
</evidence>
<gene>
    <name evidence="2" type="ORF">N1028_11250</name>
</gene>